<dbReference type="InterPro" id="IPR046027">
    <property type="entry name" value="DUF5985"/>
</dbReference>
<keyword evidence="1" id="KW-0472">Membrane</keyword>
<protein>
    <submittedName>
        <fullName evidence="2">Uncharacterized protein</fullName>
    </submittedName>
</protein>
<proteinExistence type="predicted"/>
<feature type="transmembrane region" description="Helical" evidence="1">
    <location>
        <begin position="64"/>
        <end position="84"/>
    </location>
</feature>
<name>A0A829YJM5_9GAMM</name>
<comment type="caution">
    <text evidence="2">The sequence shown here is derived from an EMBL/GenBank/DDBJ whole genome shotgun (WGS) entry which is preliminary data.</text>
</comment>
<evidence type="ECO:0000313" key="3">
    <source>
        <dbReference type="Proteomes" id="UP000445000"/>
    </source>
</evidence>
<organism evidence="2 3">
    <name type="scientific">Steroidobacter agaridevorans</name>
    <dbReference type="NCBI Taxonomy" id="2695856"/>
    <lineage>
        <taxon>Bacteria</taxon>
        <taxon>Pseudomonadati</taxon>
        <taxon>Pseudomonadota</taxon>
        <taxon>Gammaproteobacteria</taxon>
        <taxon>Steroidobacterales</taxon>
        <taxon>Steroidobacteraceae</taxon>
        <taxon>Steroidobacter</taxon>
    </lineage>
</organism>
<evidence type="ECO:0000256" key="1">
    <source>
        <dbReference type="SAM" id="Phobius"/>
    </source>
</evidence>
<dbReference type="AlphaFoldDB" id="A0A829YJM5"/>
<accession>A0A829YJM5</accession>
<keyword evidence="1" id="KW-1133">Transmembrane helix</keyword>
<dbReference type="RefSeq" id="WP_202626939.1">
    <property type="nucleotide sequence ID" value="NZ_BLJN01000006.1"/>
</dbReference>
<sequence length="87" mass="9480">MLAKLVYLLGALVTLTSAVLLLRGFARSRSRLLLWSGLCFAGLTVSNVLLFVDLVLLGADQSLYMWRLSTAAAAMLLLVYGLVFESE</sequence>
<dbReference type="Pfam" id="PF19447">
    <property type="entry name" value="DUF5985"/>
    <property type="match status" value="1"/>
</dbReference>
<gene>
    <name evidence="2" type="ORF">GCM10011487_55570</name>
</gene>
<dbReference type="EMBL" id="BLJN01000006">
    <property type="protein sequence ID" value="GFE83557.1"/>
    <property type="molecule type" value="Genomic_DNA"/>
</dbReference>
<evidence type="ECO:0000313" key="2">
    <source>
        <dbReference type="EMBL" id="GFE83557.1"/>
    </source>
</evidence>
<keyword evidence="3" id="KW-1185">Reference proteome</keyword>
<keyword evidence="1" id="KW-0812">Transmembrane</keyword>
<reference evidence="3" key="1">
    <citation type="submission" date="2020-01" db="EMBL/GenBank/DDBJ databases">
        <title>'Steroidobacter agaridevorans' sp. nov., agar-degrading bacteria isolated from rhizosphere soils.</title>
        <authorList>
            <person name="Ikenaga M."/>
            <person name="Kataoka M."/>
            <person name="Murouchi A."/>
            <person name="Katsuragi S."/>
            <person name="Sakai M."/>
        </authorList>
    </citation>
    <scope>NUCLEOTIDE SEQUENCE [LARGE SCALE GENOMIC DNA]</scope>
    <source>
        <strain evidence="3">YU21-B</strain>
    </source>
</reference>
<feature type="transmembrane region" description="Helical" evidence="1">
    <location>
        <begin position="32"/>
        <end position="52"/>
    </location>
</feature>
<dbReference type="Proteomes" id="UP000445000">
    <property type="component" value="Unassembled WGS sequence"/>
</dbReference>
<feature type="transmembrane region" description="Helical" evidence="1">
    <location>
        <begin position="6"/>
        <end position="25"/>
    </location>
</feature>